<feature type="chain" id="PRO_5022737319" evidence="2">
    <location>
        <begin position="19"/>
        <end position="639"/>
    </location>
</feature>
<dbReference type="OrthoDB" id="236649at2"/>
<accession>A0A5C1AN30</accession>
<dbReference type="GO" id="GO:0016787">
    <property type="term" value="F:hydrolase activity"/>
    <property type="evidence" value="ECO:0007669"/>
    <property type="project" value="UniProtKB-KW"/>
</dbReference>
<keyword evidence="1 2" id="KW-0732">Signal</keyword>
<dbReference type="InterPro" id="IPR029058">
    <property type="entry name" value="AB_hydrolase_fold"/>
</dbReference>
<keyword evidence="3" id="KW-0378">Hydrolase</keyword>
<name>A0A5C1AN30_9BACT</name>
<evidence type="ECO:0000256" key="1">
    <source>
        <dbReference type="ARBA" id="ARBA00022729"/>
    </source>
</evidence>
<reference evidence="4" key="1">
    <citation type="submission" date="2019-08" db="EMBL/GenBank/DDBJ databases">
        <title>Limnoglobus roseus gen. nov., sp. nov., a novel freshwater planctomycete with a giant genome from the family Gemmataceae.</title>
        <authorList>
            <person name="Kulichevskaya I.S."/>
            <person name="Naumoff D.G."/>
            <person name="Miroshnikov K."/>
            <person name="Ivanova A."/>
            <person name="Philippov D.A."/>
            <person name="Hakobyan A."/>
            <person name="Rijpstra I.C."/>
            <person name="Sinninghe Damste J.S."/>
            <person name="Liesack W."/>
            <person name="Dedysh S.N."/>
        </authorList>
    </citation>
    <scope>NUCLEOTIDE SEQUENCE [LARGE SCALE GENOMIC DNA]</scope>
    <source>
        <strain evidence="4">PX52</strain>
    </source>
</reference>
<dbReference type="InterPro" id="IPR050955">
    <property type="entry name" value="Plant_Biomass_Hydrol_Est"/>
</dbReference>
<sequence length="639" mass="69703">MKHLLAATLLLLPGFAFAQPNFETPKAVTIDKAVLAELVLKTAELQKAVDAIPASVPVGVRNDVVIYLKAADWIVRHGEFFSKDSPKQTLAVIEAGVARARAAAKGQAPWRDVRGKAVIRAYASAVDGSLQPYSVLVPEGFEKVRRIDVVLHGRDQTLTESRFIVGKEAAKGGSKTDHVVIEVYGRGNNAYRWAGEQDVFEALANFRTEAAPTVRDVSEWPVILRGFSMGGAGTWHLGLQHPSAFAAISPGAGFTTTHGYIKGLPKLPDYQERCLHIYDAVDYAENAFDVPIVAYSGGNDPQKAAADNIENALKGFKEPLRFTHIVAPGLEHKQPPEWLAKIEAEFQKYLAAGPQAYPNRVRFVTYTLRYPTCSWVVLEGLERHYDRALVDAQAKGAEGFDVKTINVTRLRLTRAKELGNVPVKVVIDGQAVDAVSGGAAVAFEKTAGKWAAAKANVVLRKSPGLQGPIDDVFHTPFRVVGPTGKGWSEATDRLAKSSLARFGREWDKYFRGLLPTGETQQHSALLFGDPGSNPAIKAVLPKLPIQWTAEKLVVNGVEYDAATHLPVLIYPHPNVPEKYLILNSGHTFHEAELKGTNAQLYPRLGDWAVIKPKPTKDDPAAAEVVAAGIFDENWQFAKE</sequence>
<dbReference type="SUPFAM" id="SSF53474">
    <property type="entry name" value="alpha/beta-Hydrolases"/>
    <property type="match status" value="1"/>
</dbReference>
<dbReference type="AlphaFoldDB" id="A0A5C1AN30"/>
<organism evidence="3 4">
    <name type="scientific">Limnoglobus roseus</name>
    <dbReference type="NCBI Taxonomy" id="2598579"/>
    <lineage>
        <taxon>Bacteria</taxon>
        <taxon>Pseudomonadati</taxon>
        <taxon>Planctomycetota</taxon>
        <taxon>Planctomycetia</taxon>
        <taxon>Gemmatales</taxon>
        <taxon>Gemmataceae</taxon>
        <taxon>Limnoglobus</taxon>
    </lineage>
</organism>
<protein>
    <submittedName>
        <fullName evidence="3">Alpha/beta hydrolase</fullName>
    </submittedName>
</protein>
<dbReference type="RefSeq" id="WP_149113790.1">
    <property type="nucleotide sequence ID" value="NZ_CP042425.1"/>
</dbReference>
<dbReference type="EMBL" id="CP042425">
    <property type="protein sequence ID" value="QEL19396.1"/>
    <property type="molecule type" value="Genomic_DNA"/>
</dbReference>
<dbReference type="KEGG" id="lrs:PX52LOC_06467"/>
<feature type="signal peptide" evidence="2">
    <location>
        <begin position="1"/>
        <end position="18"/>
    </location>
</feature>
<evidence type="ECO:0000313" key="3">
    <source>
        <dbReference type="EMBL" id="QEL19396.1"/>
    </source>
</evidence>
<dbReference type="PANTHER" id="PTHR43037">
    <property type="entry name" value="UNNAMED PRODUCT-RELATED"/>
    <property type="match status" value="1"/>
</dbReference>
<evidence type="ECO:0000313" key="4">
    <source>
        <dbReference type="Proteomes" id="UP000324974"/>
    </source>
</evidence>
<evidence type="ECO:0000256" key="2">
    <source>
        <dbReference type="SAM" id="SignalP"/>
    </source>
</evidence>
<dbReference type="PANTHER" id="PTHR43037:SF1">
    <property type="entry name" value="BLL1128 PROTEIN"/>
    <property type="match status" value="1"/>
</dbReference>
<dbReference type="Gene3D" id="3.40.50.1820">
    <property type="entry name" value="alpha/beta hydrolase"/>
    <property type="match status" value="1"/>
</dbReference>
<keyword evidence="4" id="KW-1185">Reference proteome</keyword>
<proteinExistence type="predicted"/>
<gene>
    <name evidence="3" type="ORF">PX52LOC_06467</name>
</gene>
<dbReference type="Proteomes" id="UP000324974">
    <property type="component" value="Chromosome"/>
</dbReference>